<protein>
    <submittedName>
        <fullName evidence="2">BTB/POZ protein</fullName>
    </submittedName>
</protein>
<accession>A0A6A5ZUE2</accession>
<organism evidence="2 3">
    <name type="scientific">Lophiotrema nucula</name>
    <dbReference type="NCBI Taxonomy" id="690887"/>
    <lineage>
        <taxon>Eukaryota</taxon>
        <taxon>Fungi</taxon>
        <taxon>Dikarya</taxon>
        <taxon>Ascomycota</taxon>
        <taxon>Pezizomycotina</taxon>
        <taxon>Dothideomycetes</taxon>
        <taxon>Pleosporomycetidae</taxon>
        <taxon>Pleosporales</taxon>
        <taxon>Lophiotremataceae</taxon>
        <taxon>Lophiotrema</taxon>
    </lineage>
</organism>
<dbReference type="OrthoDB" id="6359816at2759"/>
<dbReference type="EMBL" id="ML977310">
    <property type="protein sequence ID" value="KAF2123119.1"/>
    <property type="molecule type" value="Genomic_DNA"/>
</dbReference>
<proteinExistence type="predicted"/>
<gene>
    <name evidence="2" type="ORF">BDV96DRAFT_593569</name>
</gene>
<dbReference type="AlphaFoldDB" id="A0A6A5ZUE2"/>
<evidence type="ECO:0000313" key="2">
    <source>
        <dbReference type="EMBL" id="KAF2123119.1"/>
    </source>
</evidence>
<dbReference type="SUPFAM" id="SSF54695">
    <property type="entry name" value="POZ domain"/>
    <property type="match status" value="1"/>
</dbReference>
<sequence length="177" mass="20231">MSSSSLFNDPTFSDITIHQIYKGETRKYAAHKAILSMRSDYFKRAFTGNFKEATAREIELEGDDPEQFETMLKYIYRTDDKAQVILTAERAHGPKKTAVPSPLTGSDEAAVKTFRDCIRLYRLADYYQVHGLKIIAIDTFRAVMGPDTIYKTINDIQTCEELAISHLLYRSRGRTLC</sequence>
<reference evidence="2" key="1">
    <citation type="journal article" date="2020" name="Stud. Mycol.">
        <title>101 Dothideomycetes genomes: a test case for predicting lifestyles and emergence of pathogens.</title>
        <authorList>
            <person name="Haridas S."/>
            <person name="Albert R."/>
            <person name="Binder M."/>
            <person name="Bloem J."/>
            <person name="Labutti K."/>
            <person name="Salamov A."/>
            <person name="Andreopoulos B."/>
            <person name="Baker S."/>
            <person name="Barry K."/>
            <person name="Bills G."/>
            <person name="Bluhm B."/>
            <person name="Cannon C."/>
            <person name="Castanera R."/>
            <person name="Culley D."/>
            <person name="Daum C."/>
            <person name="Ezra D."/>
            <person name="Gonzalez J."/>
            <person name="Henrissat B."/>
            <person name="Kuo A."/>
            <person name="Liang C."/>
            <person name="Lipzen A."/>
            <person name="Lutzoni F."/>
            <person name="Magnuson J."/>
            <person name="Mondo S."/>
            <person name="Nolan M."/>
            <person name="Ohm R."/>
            <person name="Pangilinan J."/>
            <person name="Park H.-J."/>
            <person name="Ramirez L."/>
            <person name="Alfaro M."/>
            <person name="Sun H."/>
            <person name="Tritt A."/>
            <person name="Yoshinaga Y."/>
            <person name="Zwiers L.-H."/>
            <person name="Turgeon B."/>
            <person name="Goodwin S."/>
            <person name="Spatafora J."/>
            <person name="Crous P."/>
            <person name="Grigoriev I."/>
        </authorList>
    </citation>
    <scope>NUCLEOTIDE SEQUENCE</scope>
    <source>
        <strain evidence="2">CBS 627.86</strain>
    </source>
</reference>
<dbReference type="CDD" id="cd18186">
    <property type="entry name" value="BTB_POZ_ZBTB_KLHL-like"/>
    <property type="match status" value="1"/>
</dbReference>
<dbReference type="SMART" id="SM00225">
    <property type="entry name" value="BTB"/>
    <property type="match status" value="1"/>
</dbReference>
<evidence type="ECO:0000313" key="3">
    <source>
        <dbReference type="Proteomes" id="UP000799770"/>
    </source>
</evidence>
<dbReference type="InterPro" id="IPR011333">
    <property type="entry name" value="SKP1/BTB/POZ_sf"/>
</dbReference>
<dbReference type="Pfam" id="PF00651">
    <property type="entry name" value="BTB"/>
    <property type="match status" value="1"/>
</dbReference>
<name>A0A6A5ZUE2_9PLEO</name>
<feature type="domain" description="BTB" evidence="1">
    <location>
        <begin position="13"/>
        <end position="76"/>
    </location>
</feature>
<dbReference type="PANTHER" id="PTHR47843:SF5">
    <property type="entry name" value="BTB_POZ DOMAIN PROTEIN"/>
    <property type="match status" value="1"/>
</dbReference>
<dbReference type="Gene3D" id="3.30.710.10">
    <property type="entry name" value="Potassium Channel Kv1.1, Chain A"/>
    <property type="match status" value="1"/>
</dbReference>
<dbReference type="PANTHER" id="PTHR47843">
    <property type="entry name" value="BTB DOMAIN-CONTAINING PROTEIN-RELATED"/>
    <property type="match status" value="1"/>
</dbReference>
<dbReference type="InterPro" id="IPR000210">
    <property type="entry name" value="BTB/POZ_dom"/>
</dbReference>
<keyword evidence="3" id="KW-1185">Reference proteome</keyword>
<dbReference type="PROSITE" id="PS50097">
    <property type="entry name" value="BTB"/>
    <property type="match status" value="1"/>
</dbReference>
<dbReference type="Proteomes" id="UP000799770">
    <property type="component" value="Unassembled WGS sequence"/>
</dbReference>
<evidence type="ECO:0000259" key="1">
    <source>
        <dbReference type="PROSITE" id="PS50097"/>
    </source>
</evidence>